<keyword evidence="1" id="KW-0472">Membrane</keyword>
<keyword evidence="1" id="KW-1133">Transmembrane helix</keyword>
<name>A0A0E4GUW9_MYCLN</name>
<evidence type="ECO:0000313" key="2">
    <source>
        <dbReference type="EMBL" id="CQD03128.1"/>
    </source>
</evidence>
<reference evidence="2 3" key="1">
    <citation type="submission" date="2015-03" db="EMBL/GenBank/DDBJ databases">
        <authorList>
            <person name="Urmite Genomes"/>
        </authorList>
    </citation>
    <scope>NUCLEOTIDE SEQUENCE [LARGE SCALE GENOMIC DNA]</scope>
    <source>
        <strain evidence="2 3">CSUR P1491</strain>
    </source>
</reference>
<protein>
    <submittedName>
        <fullName evidence="2">Membrane protein</fullName>
    </submittedName>
</protein>
<evidence type="ECO:0000256" key="1">
    <source>
        <dbReference type="SAM" id="Phobius"/>
    </source>
</evidence>
<accession>A0A0E4GUW9</accession>
<organism evidence="2 3">
    <name type="scientific">Mycobacterium lentiflavum</name>
    <dbReference type="NCBI Taxonomy" id="141349"/>
    <lineage>
        <taxon>Bacteria</taxon>
        <taxon>Bacillati</taxon>
        <taxon>Actinomycetota</taxon>
        <taxon>Actinomycetes</taxon>
        <taxon>Mycobacteriales</taxon>
        <taxon>Mycobacteriaceae</taxon>
        <taxon>Mycobacterium</taxon>
        <taxon>Mycobacterium simiae complex</taxon>
    </lineage>
</organism>
<keyword evidence="1" id="KW-0812">Transmembrane</keyword>
<evidence type="ECO:0000313" key="3">
    <source>
        <dbReference type="Proteomes" id="UP000199251"/>
    </source>
</evidence>
<proteinExistence type="predicted"/>
<dbReference type="EMBL" id="CTEE01000001">
    <property type="protein sequence ID" value="CQD03128.1"/>
    <property type="molecule type" value="Genomic_DNA"/>
</dbReference>
<sequence length="126" mass="14083">MTNRPSPWGHERAKLSQQFDMRGEVLGRRHARRLCHRFARVGVDTSPARLRAMLAGAPCAASEEADVRFALIAAELDREARTAKYRQMRREGARSLLIAGMTLLALNFLLCAAYALLNLAQQSSPY</sequence>
<dbReference type="RefSeq" id="WP_244890003.1">
    <property type="nucleotide sequence ID" value="NZ_CTEE01000001.1"/>
</dbReference>
<dbReference type="AlphaFoldDB" id="A0A0E4GUW9"/>
<gene>
    <name evidence="2" type="ORF">BN1232_00347</name>
</gene>
<dbReference type="Proteomes" id="UP000199251">
    <property type="component" value="Unassembled WGS sequence"/>
</dbReference>
<feature type="transmembrane region" description="Helical" evidence="1">
    <location>
        <begin position="96"/>
        <end position="117"/>
    </location>
</feature>